<proteinExistence type="predicted"/>
<dbReference type="AlphaFoldDB" id="W9RTB9"/>
<sequence length="171" mass="20105">MRFLFLVLKQVPEGFPLSSTLEHRMNNLDVLAKKHCLWLMDYSTGSVLPFGRHPQYKDNNFVSIPQMSFQLTKQEIQLSKEKPRISRAPPALRWVTKDPNDLMVQPIKRMRDTFESCHFQRISPCNRVNKLTFSNFGWASVACLIDSYINRVLQLHTWDFDQPSKPWVSKH</sequence>
<accession>W9RTB9</accession>
<protein>
    <submittedName>
        <fullName evidence="1">Uncharacterized protein</fullName>
    </submittedName>
</protein>
<dbReference type="EMBL" id="KE345595">
    <property type="protein sequence ID" value="EXC08245.1"/>
    <property type="molecule type" value="Genomic_DNA"/>
</dbReference>
<gene>
    <name evidence="1" type="ORF">L484_012701</name>
</gene>
<name>W9RTB9_9ROSA</name>
<reference evidence="2" key="1">
    <citation type="submission" date="2013-01" db="EMBL/GenBank/DDBJ databases">
        <title>Draft Genome Sequence of a Mulberry Tree, Morus notabilis C.K. Schneid.</title>
        <authorList>
            <person name="He N."/>
            <person name="Zhao S."/>
        </authorList>
    </citation>
    <scope>NUCLEOTIDE SEQUENCE</scope>
</reference>
<evidence type="ECO:0000313" key="1">
    <source>
        <dbReference type="EMBL" id="EXC08245.1"/>
    </source>
</evidence>
<dbReference type="Proteomes" id="UP000030645">
    <property type="component" value="Unassembled WGS sequence"/>
</dbReference>
<organism evidence="1 2">
    <name type="scientific">Morus notabilis</name>
    <dbReference type="NCBI Taxonomy" id="981085"/>
    <lineage>
        <taxon>Eukaryota</taxon>
        <taxon>Viridiplantae</taxon>
        <taxon>Streptophyta</taxon>
        <taxon>Embryophyta</taxon>
        <taxon>Tracheophyta</taxon>
        <taxon>Spermatophyta</taxon>
        <taxon>Magnoliopsida</taxon>
        <taxon>eudicotyledons</taxon>
        <taxon>Gunneridae</taxon>
        <taxon>Pentapetalae</taxon>
        <taxon>rosids</taxon>
        <taxon>fabids</taxon>
        <taxon>Rosales</taxon>
        <taxon>Moraceae</taxon>
        <taxon>Moreae</taxon>
        <taxon>Morus</taxon>
    </lineage>
</organism>
<evidence type="ECO:0000313" key="2">
    <source>
        <dbReference type="Proteomes" id="UP000030645"/>
    </source>
</evidence>
<keyword evidence="2" id="KW-1185">Reference proteome</keyword>